<reference evidence="6 7" key="1">
    <citation type="submission" date="2020-11" db="EMBL/GenBank/DDBJ databases">
        <title>Genomic insight of Alicyclobacillus mali FL 18 reveals a new arsenic-resistant strain, with potential in environmental biotechnology.</title>
        <authorList>
            <person name="Fiorentino G."/>
            <person name="Gallo G."/>
            <person name="Aulitto M."/>
        </authorList>
    </citation>
    <scope>NUCLEOTIDE SEQUENCE [LARGE SCALE GENOMIC DNA]</scope>
    <source>
        <strain evidence="6 7">FL 18</strain>
    </source>
</reference>
<organism evidence="6 7">
    <name type="scientific">Alicyclobacillus mali</name>
    <name type="common">ex Roth et al. 2021</name>
    <dbReference type="NCBI Taxonomy" id="1123961"/>
    <lineage>
        <taxon>Bacteria</taxon>
        <taxon>Bacillati</taxon>
        <taxon>Bacillota</taxon>
        <taxon>Bacilli</taxon>
        <taxon>Bacillales</taxon>
        <taxon>Alicyclobacillaceae</taxon>
        <taxon>Alicyclobacillus</taxon>
    </lineage>
</organism>
<comment type="subcellular location">
    <subcellularLocation>
        <location evidence="5">Cell membrane</location>
        <topology evidence="5">Lipid-anchor</topology>
    </subcellularLocation>
</comment>
<evidence type="ECO:0000256" key="2">
    <source>
        <dbReference type="ARBA" id="ARBA00022448"/>
    </source>
</evidence>
<comment type="similarity">
    <text evidence="1 5">Belongs to the bacterial solute-binding protein 1 family.</text>
</comment>
<evidence type="ECO:0000256" key="5">
    <source>
        <dbReference type="RuleBase" id="RU365005"/>
    </source>
</evidence>
<gene>
    <name evidence="6" type="ORF">IW967_05385</name>
</gene>
<feature type="signal peptide" evidence="5">
    <location>
        <begin position="1"/>
        <end position="24"/>
    </location>
</feature>
<comment type="caution">
    <text evidence="6">The sequence shown here is derived from an EMBL/GenBank/DDBJ whole genome shotgun (WGS) entry which is preliminary data.</text>
</comment>
<keyword evidence="4 5" id="KW-0732">Signal</keyword>
<evidence type="ECO:0000313" key="7">
    <source>
        <dbReference type="Proteomes" id="UP000642910"/>
    </source>
</evidence>
<dbReference type="InterPro" id="IPR006059">
    <property type="entry name" value="SBP"/>
</dbReference>
<dbReference type="PANTHER" id="PTHR30061:SF50">
    <property type="entry name" value="MALTOSE_MALTODEXTRIN-BINDING PERIPLASMIC PROTEIN"/>
    <property type="match status" value="1"/>
</dbReference>
<keyword evidence="3 5" id="KW-0762">Sugar transport</keyword>
<feature type="chain" id="PRO_5044960707" description="Maltodextrin-binding protein" evidence="5">
    <location>
        <begin position="25"/>
        <end position="427"/>
    </location>
</feature>
<keyword evidence="5" id="KW-0472">Membrane</keyword>
<dbReference type="Proteomes" id="UP000642910">
    <property type="component" value="Unassembled WGS sequence"/>
</dbReference>
<evidence type="ECO:0000256" key="1">
    <source>
        <dbReference type="ARBA" id="ARBA00008520"/>
    </source>
</evidence>
<dbReference type="Gene3D" id="3.40.190.10">
    <property type="entry name" value="Periplasmic binding protein-like II"/>
    <property type="match status" value="2"/>
</dbReference>
<dbReference type="CDD" id="cd13522">
    <property type="entry name" value="PBP2_ABC_oligosaccharides"/>
    <property type="match status" value="1"/>
</dbReference>
<dbReference type="PRINTS" id="PR00181">
    <property type="entry name" value="MALTOSEBP"/>
</dbReference>
<dbReference type="Pfam" id="PF01547">
    <property type="entry name" value="SBP_bac_1"/>
    <property type="match status" value="1"/>
</dbReference>
<sequence length="427" mass="45651">MSVRRWGIVSTSVTALVLAGGAIAGCGTSNGGQNASPSTSSSNASGEASVLPKGQTITVWSWQTGPELQDVKQIAAQWAKEHGDKVVVVDQSSNPKGFQFYATAARTGKGPDVVFGMPHDNNGVFAEEGLMAPVPSGVINTSLYAPNTIDAVKVNGTMYSVPVSVQVAAIYYNKKLVPQPPQTWAEFTKDANAHGFMYDQANLYFDYAVIGGYGGYVFKDNNGTLDPNNIGLDTPGAVQAYTLMRDMVSKYHWMTPSTNGSIAKAEFLAGKIGMYVSGPWDTADIEKAKIDFGVTPWPALPNGQHATPFLGVITAFVNKESKTQAADWSLVQALTSASAQQMYFRDSQQIPALLSVQRSSAVQSSPTFKAFVEQLRYAVPMPNIPQMQAVWQAMSILQNIIAGKVSPARGGKDFVQNIQKGIMAQGS</sequence>
<protein>
    <recommendedName>
        <fullName evidence="5">Maltodextrin-binding protein</fullName>
    </recommendedName>
</protein>
<dbReference type="InterPro" id="IPR006060">
    <property type="entry name" value="Maltose/Cyclodextrin-bd"/>
</dbReference>
<dbReference type="PROSITE" id="PS51257">
    <property type="entry name" value="PROKAR_LIPOPROTEIN"/>
    <property type="match status" value="1"/>
</dbReference>
<evidence type="ECO:0000256" key="3">
    <source>
        <dbReference type="ARBA" id="ARBA00022597"/>
    </source>
</evidence>
<evidence type="ECO:0000313" key="6">
    <source>
        <dbReference type="EMBL" id="MBF8377303.1"/>
    </source>
</evidence>
<name>A0ABS0F203_9BACL</name>
<proteinExistence type="inferred from homology"/>
<dbReference type="PANTHER" id="PTHR30061">
    <property type="entry name" value="MALTOSE-BINDING PERIPLASMIC PROTEIN"/>
    <property type="match status" value="1"/>
</dbReference>
<keyword evidence="5" id="KW-0449">Lipoprotein</keyword>
<keyword evidence="7" id="KW-1185">Reference proteome</keyword>
<keyword evidence="5" id="KW-1003">Cell membrane</keyword>
<keyword evidence="2 5" id="KW-0813">Transport</keyword>
<accession>A0ABS0F203</accession>
<evidence type="ECO:0000256" key="4">
    <source>
        <dbReference type="ARBA" id="ARBA00022729"/>
    </source>
</evidence>
<dbReference type="SUPFAM" id="SSF53850">
    <property type="entry name" value="Periplasmic binding protein-like II"/>
    <property type="match status" value="1"/>
</dbReference>
<dbReference type="EMBL" id="JADPKZ010000035">
    <property type="protein sequence ID" value="MBF8377303.1"/>
    <property type="molecule type" value="Genomic_DNA"/>
</dbReference>